<feature type="region of interest" description="Disordered" evidence="1">
    <location>
        <begin position="1"/>
        <end position="26"/>
    </location>
</feature>
<dbReference type="AlphaFoldDB" id="A0A8S1DEZ7"/>
<comment type="caution">
    <text evidence="2">The sequence shown here is derived from an EMBL/GenBank/DDBJ whole genome shotgun (WGS) entry which is preliminary data.</text>
</comment>
<evidence type="ECO:0000256" key="1">
    <source>
        <dbReference type="SAM" id="MobiDB-lite"/>
    </source>
</evidence>
<dbReference type="Proteomes" id="UP000494165">
    <property type="component" value="Unassembled WGS sequence"/>
</dbReference>
<reference evidence="2 3" key="1">
    <citation type="submission" date="2020-04" db="EMBL/GenBank/DDBJ databases">
        <authorList>
            <person name="Alioto T."/>
            <person name="Alioto T."/>
            <person name="Gomez Garrido J."/>
        </authorList>
    </citation>
    <scope>NUCLEOTIDE SEQUENCE [LARGE SCALE GENOMIC DNA]</scope>
</reference>
<proteinExistence type="predicted"/>
<gene>
    <name evidence="2" type="ORF">CLODIP_2_CD12742</name>
</gene>
<evidence type="ECO:0000313" key="2">
    <source>
        <dbReference type="EMBL" id="CAB3382168.1"/>
    </source>
</evidence>
<protein>
    <submittedName>
        <fullName evidence="2">Uncharacterized protein</fullName>
    </submittedName>
</protein>
<accession>A0A8S1DEZ7</accession>
<dbReference type="EMBL" id="CADEPI010000259">
    <property type="protein sequence ID" value="CAB3382168.1"/>
    <property type="molecule type" value="Genomic_DNA"/>
</dbReference>
<organism evidence="2 3">
    <name type="scientific">Cloeon dipterum</name>
    <dbReference type="NCBI Taxonomy" id="197152"/>
    <lineage>
        <taxon>Eukaryota</taxon>
        <taxon>Metazoa</taxon>
        <taxon>Ecdysozoa</taxon>
        <taxon>Arthropoda</taxon>
        <taxon>Hexapoda</taxon>
        <taxon>Insecta</taxon>
        <taxon>Pterygota</taxon>
        <taxon>Palaeoptera</taxon>
        <taxon>Ephemeroptera</taxon>
        <taxon>Pisciforma</taxon>
        <taxon>Baetidae</taxon>
        <taxon>Cloeon</taxon>
    </lineage>
</organism>
<name>A0A8S1DEZ7_9INSE</name>
<evidence type="ECO:0000313" key="3">
    <source>
        <dbReference type="Proteomes" id="UP000494165"/>
    </source>
</evidence>
<sequence>MSDVEEPCEDVEVSGDIDETNETELSAEEVIEPKDPLVEEGQSFHEYVKEKLQKLIDDLESALTSVCQKNKEHIKIRGGFSGR</sequence>
<keyword evidence="3" id="KW-1185">Reference proteome</keyword>